<dbReference type="EMBL" id="CATWAF010000002">
    <property type="protein sequence ID" value="CAJ0690725.1"/>
    <property type="molecule type" value="Genomic_DNA"/>
</dbReference>
<dbReference type="AlphaFoldDB" id="A0AAD2AZN6"/>
<name>A0AAD2AZN6_9RALS</name>
<gene>
    <name evidence="1" type="ORF">LMG18091_01324</name>
</gene>
<organism evidence="1 2">
    <name type="scientific">Ralstonia wenshanensis</name>
    <dbReference type="NCBI Taxonomy" id="2842456"/>
    <lineage>
        <taxon>Bacteria</taxon>
        <taxon>Pseudomonadati</taxon>
        <taxon>Pseudomonadota</taxon>
        <taxon>Betaproteobacteria</taxon>
        <taxon>Burkholderiales</taxon>
        <taxon>Burkholderiaceae</taxon>
        <taxon>Ralstonia</taxon>
    </lineage>
</organism>
<evidence type="ECO:0000313" key="1">
    <source>
        <dbReference type="EMBL" id="CAJ0690725.1"/>
    </source>
</evidence>
<proteinExistence type="predicted"/>
<protein>
    <submittedName>
        <fullName evidence="1">Uncharacterized protein</fullName>
    </submittedName>
</protein>
<dbReference type="Proteomes" id="UP001189915">
    <property type="component" value="Unassembled WGS sequence"/>
</dbReference>
<evidence type="ECO:0000313" key="2">
    <source>
        <dbReference type="Proteomes" id="UP001189915"/>
    </source>
</evidence>
<reference evidence="1 2" key="1">
    <citation type="submission" date="2023-07" db="EMBL/GenBank/DDBJ databases">
        <authorList>
            <person name="Peeters C."/>
        </authorList>
    </citation>
    <scope>NUCLEOTIDE SEQUENCE [LARGE SCALE GENOMIC DNA]</scope>
    <source>
        <strain evidence="1 2">LMG 18091</strain>
    </source>
</reference>
<comment type="caution">
    <text evidence="1">The sequence shown here is derived from an EMBL/GenBank/DDBJ whole genome shotgun (WGS) entry which is preliminary data.</text>
</comment>
<sequence length="104" mass="11668">MAKHAEALIAVWDGESRGTASMIDLAEKYGLRVEIVRTDLKRIDEIKPTGVLADWWEFVEERAALNEFSAGLTRRQAEILAVQAFIQNWGPLDELRSRAGSPQS</sequence>
<accession>A0AAD2AZN6</accession>
<keyword evidence="2" id="KW-1185">Reference proteome</keyword>